<gene>
    <name evidence="2" type="ORF">GT037_004873</name>
</gene>
<dbReference type="GeneID" id="62203098"/>
<dbReference type="AlphaFoldDB" id="A0A8H7B5C1"/>
<proteinExistence type="predicted"/>
<evidence type="ECO:0000256" key="1">
    <source>
        <dbReference type="SAM" id="MobiDB-lite"/>
    </source>
</evidence>
<sequence>MAYLPAHISGSNPFESPFLDRDISSPPFLPIYPTLRPIKEPPRRTPSPPAPTIYLTGYRCHASDPEYRYAREKTGEIQPYWFDEAHGAADFNEGVRRRARNNMAPHEDEVVVIGLNDEGKEMDRVAARGLRERARERALMREEGEWRLGGYVDMSGEIGGNDLEDRIMIREEQWEQLEAERESLQEERKKLNVNETEEKRQEKEEQHARRVLIRDRALGLLDFQKNTKLKGKSKVEIAERQNVNVDSLHIPGLSSSKDNIPVLTEPQYSPAGEGLPPPPPLTVRNPDLPQMVTQEASTPTRGRGPTRRRAPTPPSLKSSTTTETDIDDHIVPVPENSGLVRDVGTLERQVPENSGLVQDFGTLERARARRADSNRFFACCVGRRK</sequence>
<accession>A0A8H7B5C1</accession>
<reference evidence="2" key="1">
    <citation type="submission" date="2020-01" db="EMBL/GenBank/DDBJ databases">
        <authorList>
            <person name="Feng Z.H.Z."/>
        </authorList>
    </citation>
    <scope>NUCLEOTIDE SEQUENCE</scope>
    <source>
        <strain evidence="2">CBS107.38</strain>
    </source>
</reference>
<name>A0A8H7B5C1_9PLEO</name>
<evidence type="ECO:0000313" key="2">
    <source>
        <dbReference type="EMBL" id="KAF7676661.1"/>
    </source>
</evidence>
<dbReference type="EMBL" id="JAAABM010000006">
    <property type="protein sequence ID" value="KAF7676661.1"/>
    <property type="molecule type" value="Genomic_DNA"/>
</dbReference>
<keyword evidence="3" id="KW-1185">Reference proteome</keyword>
<organism evidence="2 3">
    <name type="scientific">Alternaria burnsii</name>
    <dbReference type="NCBI Taxonomy" id="1187904"/>
    <lineage>
        <taxon>Eukaryota</taxon>
        <taxon>Fungi</taxon>
        <taxon>Dikarya</taxon>
        <taxon>Ascomycota</taxon>
        <taxon>Pezizomycotina</taxon>
        <taxon>Dothideomycetes</taxon>
        <taxon>Pleosporomycetidae</taxon>
        <taxon>Pleosporales</taxon>
        <taxon>Pleosporineae</taxon>
        <taxon>Pleosporaceae</taxon>
        <taxon>Alternaria</taxon>
        <taxon>Alternaria sect. Alternaria</taxon>
    </lineage>
</organism>
<protein>
    <submittedName>
        <fullName evidence="2">Uncharacterized protein</fullName>
    </submittedName>
</protein>
<dbReference type="Proteomes" id="UP000596902">
    <property type="component" value="Unassembled WGS sequence"/>
</dbReference>
<evidence type="ECO:0000313" key="3">
    <source>
        <dbReference type="Proteomes" id="UP000596902"/>
    </source>
</evidence>
<comment type="caution">
    <text evidence="2">The sequence shown here is derived from an EMBL/GenBank/DDBJ whole genome shotgun (WGS) entry which is preliminary data.</text>
</comment>
<reference evidence="2" key="2">
    <citation type="submission" date="2020-08" db="EMBL/GenBank/DDBJ databases">
        <title>Draft Genome Sequence of Cumin Blight Pathogen Alternaria burnsii.</title>
        <authorList>
            <person name="Feng Z."/>
        </authorList>
    </citation>
    <scope>NUCLEOTIDE SEQUENCE</scope>
    <source>
        <strain evidence="2">CBS107.38</strain>
    </source>
</reference>
<feature type="region of interest" description="Disordered" evidence="1">
    <location>
        <begin position="186"/>
        <end position="208"/>
    </location>
</feature>
<dbReference type="RefSeq" id="XP_038786870.1">
    <property type="nucleotide sequence ID" value="XM_038929920.1"/>
</dbReference>
<feature type="region of interest" description="Disordered" evidence="1">
    <location>
        <begin position="248"/>
        <end position="324"/>
    </location>
</feature>